<organism evidence="1 2">
    <name type="scientific">Leptospira fainei serovar Hurstbridge str. BUT 6</name>
    <dbReference type="NCBI Taxonomy" id="1193011"/>
    <lineage>
        <taxon>Bacteria</taxon>
        <taxon>Pseudomonadati</taxon>
        <taxon>Spirochaetota</taxon>
        <taxon>Spirochaetia</taxon>
        <taxon>Leptospirales</taxon>
        <taxon>Leptospiraceae</taxon>
        <taxon>Leptospira</taxon>
    </lineage>
</organism>
<comment type="caution">
    <text evidence="1">The sequence shown here is derived from an EMBL/GenBank/DDBJ whole genome shotgun (WGS) entry which is preliminary data.</text>
</comment>
<evidence type="ECO:0000313" key="2">
    <source>
        <dbReference type="Proteomes" id="UP000014540"/>
    </source>
</evidence>
<evidence type="ECO:0000313" key="1">
    <source>
        <dbReference type="EMBL" id="EPG74094.1"/>
    </source>
</evidence>
<dbReference type="AlphaFoldDB" id="S3V0H7"/>
<reference evidence="1" key="1">
    <citation type="submission" date="2013-04" db="EMBL/GenBank/DDBJ databases">
        <authorList>
            <person name="Harkins D.M."/>
            <person name="Durkin A.S."/>
            <person name="Selengut J.D."/>
            <person name="Sanka R."/>
            <person name="DePew J."/>
            <person name="Purushe J."/>
            <person name="Ahmed A."/>
            <person name="van der Linden H."/>
            <person name="Goris M.G.A."/>
            <person name="Hartskeerl R.A."/>
            <person name="Vinetz J.M."/>
            <person name="Sutton G.G."/>
            <person name="Nelson W.C."/>
            <person name="Fouts D.E."/>
        </authorList>
    </citation>
    <scope>NUCLEOTIDE SEQUENCE [LARGE SCALE GENOMIC DNA]</scope>
    <source>
        <strain evidence="1">BUT 6</strain>
    </source>
</reference>
<evidence type="ECO:0008006" key="3">
    <source>
        <dbReference type="Google" id="ProtNLM"/>
    </source>
</evidence>
<accession>S3V0H7</accession>
<dbReference type="Proteomes" id="UP000014540">
    <property type="component" value="Unassembled WGS sequence"/>
</dbReference>
<keyword evidence="2" id="KW-1185">Reference proteome</keyword>
<gene>
    <name evidence="1" type="ORF">LEP1GSC058_3564</name>
</gene>
<sequence>MRTKLYLLFGLVALLFIVFLLLEDRKEDLTEITYWKLPLDKLEYVPPSKEWIDETGENFYKSPFSIFLKEGVKKGGQFFLVSSMDEETGTKIEYEGGYNAENTFRDLGQLKVKDSESLAEGASISSSLDLGEGAPRLILYSGNRTKTLRFGKKHSNGSTRIVLEEGTPRALLSAYSYIFDRFQKGPDDFRQRQLVFPGKESVKEIYYLEEGGKPIRIDNHPYQENGAKRNYWRRISGKIILLDPKVGEDLYRATINLKVELYPDQEKGAGFKVGNLLAPEGSESQFSLATMKILLTDGDEITFRFHKPTEIGDKKYIPTIRIWNGIFKEPPFYVTEESFRKIKESAGLVELAVPRISPQSPKKK</sequence>
<dbReference type="STRING" id="1193011.LEP1GSC058_3564"/>
<protein>
    <recommendedName>
        <fullName evidence="3">PF14238 domain protein</fullName>
    </recommendedName>
</protein>
<name>S3V0H7_9LEPT</name>
<dbReference type="OrthoDB" id="340230at2"/>
<dbReference type="EMBL" id="AKWZ02000010">
    <property type="protein sequence ID" value="EPG74094.1"/>
    <property type="molecule type" value="Genomic_DNA"/>
</dbReference>
<proteinExistence type="predicted"/>
<dbReference type="RefSeq" id="WP_016550554.1">
    <property type="nucleotide sequence ID" value="NZ_AKWZ02000010.1"/>
</dbReference>